<accession>A0A2P4XHT1</accession>
<name>A0A2P4XHT1_9STRA</name>
<reference evidence="2 3" key="1">
    <citation type="journal article" date="2017" name="Genome Biol. Evol.">
        <title>Phytophthora megakarya and P. palmivora, closely related causal agents of cacao black pod rot, underwent increases in genome sizes and gene numbers by different mechanisms.</title>
        <authorList>
            <person name="Ali S.S."/>
            <person name="Shao J."/>
            <person name="Lary D.J."/>
            <person name="Kronmiller B."/>
            <person name="Shen D."/>
            <person name="Strem M.D."/>
            <person name="Amoako-Attah I."/>
            <person name="Akrofi A.Y."/>
            <person name="Begoude B.A."/>
            <person name="Ten Hoopen G.M."/>
            <person name="Coulibaly K."/>
            <person name="Kebe B.I."/>
            <person name="Melnick R.L."/>
            <person name="Guiltinan M.J."/>
            <person name="Tyler B.M."/>
            <person name="Meinhardt L.W."/>
            <person name="Bailey B.A."/>
        </authorList>
    </citation>
    <scope>NUCLEOTIDE SEQUENCE [LARGE SCALE GENOMIC DNA]</scope>
    <source>
        <strain evidence="3">sbr112.9</strain>
    </source>
</reference>
<gene>
    <name evidence="2" type="ORF">PHPALM_19233</name>
</gene>
<evidence type="ECO:0000313" key="2">
    <source>
        <dbReference type="EMBL" id="POM65109.1"/>
    </source>
</evidence>
<organism evidence="2 3">
    <name type="scientific">Phytophthora palmivora</name>
    <dbReference type="NCBI Taxonomy" id="4796"/>
    <lineage>
        <taxon>Eukaryota</taxon>
        <taxon>Sar</taxon>
        <taxon>Stramenopiles</taxon>
        <taxon>Oomycota</taxon>
        <taxon>Peronosporomycetes</taxon>
        <taxon>Peronosporales</taxon>
        <taxon>Peronosporaceae</taxon>
        <taxon>Phytophthora</taxon>
    </lineage>
</organism>
<evidence type="ECO:0000259" key="1">
    <source>
        <dbReference type="Pfam" id="PF24626"/>
    </source>
</evidence>
<dbReference type="EMBL" id="NCKW01010582">
    <property type="protein sequence ID" value="POM65109.1"/>
    <property type="molecule type" value="Genomic_DNA"/>
</dbReference>
<evidence type="ECO:0000313" key="3">
    <source>
        <dbReference type="Proteomes" id="UP000237271"/>
    </source>
</evidence>
<dbReference type="Proteomes" id="UP000237271">
    <property type="component" value="Unassembled WGS sequence"/>
</dbReference>
<dbReference type="Pfam" id="PF24626">
    <property type="entry name" value="SH3_Tf2-1"/>
    <property type="match status" value="1"/>
</dbReference>
<dbReference type="OrthoDB" id="1939135at2759"/>
<proteinExistence type="predicted"/>
<protein>
    <submittedName>
        <fullName evidence="2">Pol protein</fullName>
    </submittedName>
</protein>
<keyword evidence="3" id="KW-1185">Reference proteome</keyword>
<dbReference type="AlphaFoldDB" id="A0A2P4XHT1"/>
<feature type="domain" description="Tf2-1-like SH3-like" evidence="1">
    <location>
        <begin position="26"/>
        <end position="90"/>
    </location>
</feature>
<sequence>MASAQDRQKGYSDKHARRNLSVSQTGELVLLDTKNLALKVVSSVESNKFKHRFIGPFEVLDRHGAAYTIDLPKSMVTHPTFNVGRLKRYHDPLGLPCRTEEDQCGEVGEHLTAPSVARPKRGGSWIKY</sequence>
<dbReference type="InterPro" id="IPR056924">
    <property type="entry name" value="SH3_Tf2-1"/>
</dbReference>
<comment type="caution">
    <text evidence="2">The sequence shown here is derived from an EMBL/GenBank/DDBJ whole genome shotgun (WGS) entry which is preliminary data.</text>
</comment>